<comment type="caution">
    <text evidence="12">The sequence shown here is derived from an EMBL/GenBank/DDBJ whole genome shotgun (WGS) entry which is preliminary data.</text>
</comment>
<dbReference type="EC" id="2.7.13.3" evidence="2"/>
<dbReference type="SMART" id="SM00388">
    <property type="entry name" value="HisKA"/>
    <property type="match status" value="1"/>
</dbReference>
<dbReference type="Gene3D" id="3.30.450.20">
    <property type="entry name" value="PAS domain"/>
    <property type="match status" value="1"/>
</dbReference>
<dbReference type="Pfam" id="PF00512">
    <property type="entry name" value="HisKA"/>
    <property type="match status" value="1"/>
</dbReference>
<dbReference type="PROSITE" id="PS50110">
    <property type="entry name" value="RESPONSE_REGULATORY"/>
    <property type="match status" value="1"/>
</dbReference>
<evidence type="ECO:0000313" key="12">
    <source>
        <dbReference type="EMBL" id="MCL1126568.1"/>
    </source>
</evidence>
<keyword evidence="12" id="KW-0547">Nucleotide-binding</keyword>
<dbReference type="SUPFAM" id="SSF47384">
    <property type="entry name" value="Homodimeric domain of signal transducing histidine kinase"/>
    <property type="match status" value="1"/>
</dbReference>
<gene>
    <name evidence="12" type="ORF">L2764_19270</name>
</gene>
<evidence type="ECO:0000256" key="5">
    <source>
        <dbReference type="ARBA" id="ARBA00022777"/>
    </source>
</evidence>
<dbReference type="CDD" id="cd17546">
    <property type="entry name" value="REC_hyHK_CKI1_RcsC-like"/>
    <property type="match status" value="1"/>
</dbReference>
<keyword evidence="5" id="KW-0418">Kinase</keyword>
<keyword evidence="3 6" id="KW-0597">Phosphoprotein</keyword>
<keyword evidence="12" id="KW-0067">ATP-binding</keyword>
<dbReference type="NCBIfam" id="TIGR00229">
    <property type="entry name" value="sensory_box"/>
    <property type="match status" value="1"/>
</dbReference>
<evidence type="ECO:0000256" key="2">
    <source>
        <dbReference type="ARBA" id="ARBA00012438"/>
    </source>
</evidence>
<dbReference type="Pfam" id="PF02518">
    <property type="entry name" value="HATPase_c"/>
    <property type="match status" value="1"/>
</dbReference>
<dbReference type="PANTHER" id="PTHR43047">
    <property type="entry name" value="TWO-COMPONENT HISTIDINE PROTEIN KINASE"/>
    <property type="match status" value="1"/>
</dbReference>
<dbReference type="PROSITE" id="PS50109">
    <property type="entry name" value="HIS_KIN"/>
    <property type="match status" value="1"/>
</dbReference>
<dbReference type="CDD" id="cd00082">
    <property type="entry name" value="HisKA"/>
    <property type="match status" value="1"/>
</dbReference>
<dbReference type="InterPro" id="IPR036097">
    <property type="entry name" value="HisK_dim/P_sf"/>
</dbReference>
<dbReference type="InterPro" id="IPR005467">
    <property type="entry name" value="His_kinase_dom"/>
</dbReference>
<feature type="domain" description="PAS" evidence="10">
    <location>
        <begin position="273"/>
        <end position="350"/>
    </location>
</feature>
<dbReference type="GO" id="GO:0005524">
    <property type="term" value="F:ATP binding"/>
    <property type="evidence" value="ECO:0007669"/>
    <property type="project" value="UniProtKB-KW"/>
</dbReference>
<protein>
    <recommendedName>
        <fullName evidence="2">histidine kinase</fullName>
        <ecNumber evidence="2">2.7.13.3</ecNumber>
    </recommendedName>
</protein>
<reference evidence="12 13" key="1">
    <citation type="submission" date="2022-01" db="EMBL/GenBank/DDBJ databases">
        <title>Whole genome-based taxonomy of the Shewanellaceae.</title>
        <authorList>
            <person name="Martin-Rodriguez A.J."/>
        </authorList>
    </citation>
    <scope>NUCLEOTIDE SEQUENCE [LARGE SCALE GENOMIC DNA]</scope>
    <source>
        <strain evidence="12 13">DSM 17177</strain>
    </source>
</reference>
<dbReference type="InterPro" id="IPR000014">
    <property type="entry name" value="PAS"/>
</dbReference>
<dbReference type="InterPro" id="IPR036890">
    <property type="entry name" value="HATPase_C_sf"/>
</dbReference>
<dbReference type="InterPro" id="IPR001610">
    <property type="entry name" value="PAC"/>
</dbReference>
<dbReference type="Gene3D" id="3.30.565.10">
    <property type="entry name" value="Histidine kinase-like ATPase, C-terminal domain"/>
    <property type="match status" value="1"/>
</dbReference>
<keyword evidence="7" id="KW-1133">Transmembrane helix</keyword>
<dbReference type="Proteomes" id="UP001203423">
    <property type="component" value="Unassembled WGS sequence"/>
</dbReference>
<keyword evidence="13" id="KW-1185">Reference proteome</keyword>
<dbReference type="CDD" id="cd00130">
    <property type="entry name" value="PAS"/>
    <property type="match status" value="1"/>
</dbReference>
<dbReference type="Pfam" id="PF13426">
    <property type="entry name" value="PAS_9"/>
    <property type="match status" value="1"/>
</dbReference>
<dbReference type="InterPro" id="IPR003594">
    <property type="entry name" value="HATPase_dom"/>
</dbReference>
<evidence type="ECO:0000256" key="3">
    <source>
        <dbReference type="ARBA" id="ARBA00022553"/>
    </source>
</evidence>
<dbReference type="EMBL" id="JAKIKS010000094">
    <property type="protein sequence ID" value="MCL1126568.1"/>
    <property type="molecule type" value="Genomic_DNA"/>
</dbReference>
<sequence>MKKHHYRIVSALLITATTIILLTLALLVTKMNLIKQYHHAYVQLTHQVLAARDEVFKFNVNDQKNYDSISQRLLQSELQVTQIDNSLSKTNLNFIAYFLIGGNEVEAKSHRLTTTISKLIEELETLLRLMISQEYSQHTITLLQQDLLSNQPIPQDKLQILSLITGTDNTQAFTPELTHKNAYISLVKHLNLANEVNASIEQKNISILNNQVRNLLTNTTFFWLTFTENTKQSIFIFLLLLTVTLASYSLLLFRVRTQKELSIQQTLITIEKEKHQLALVAEHIQDAIIITNKKGLVTWVNQSFTALSGYALNEVINQKLGNILQGSKTNQQDIESILQAINQQQPIEAEMINYHKNGVPYWVEITITPILDEYNQFINYIAVERNCSNRKKMQQELSLAVKTADTSNQAKSTFLATMSHELRTPLNGILGMAQIVESNLTDPTQREQLQILLESGNHLTSLLNDILDFSKIEQNKLELDNELFSFNHVIDPIINTYGPICDDKNIDLILKNNINEQQTFEGDKSRIRQVIYNLLSNSVKFTHEGNITLSFSKTVHQDIDGINITLSDTGIGIRQERLDTIFNPFTQAESSTTRQYGGTGLGLSIVKQLVELMQGNISITSEVGSGTTFALFIGLKQSDKQLTQSKDLQKVAKNLPKNLSILIAEDNKINALVAKTFCQRLGHTATIANNGLEAVNQLREQDFDLIIMDNHMPEMDGIEATTAIRKDLNKTTPIFACTADVFQEAHDNFIEAGANHVLTKPLQEQSFLDALYQHSALIRHNINPLIATSPNHLINQETLNGSTNVISLSRHVKSQLNLTEAEIKLDNLQILSQKQHMSLNTLISSFQNNAESMISELIIAFERKDVSKIYLISQHINTLATEYKIKRIIKQIDKLSSGSLKHHLPALELMQHLINLLEVNVHQARRFIIKSSTKQNKDAGS</sequence>
<dbReference type="InterPro" id="IPR035965">
    <property type="entry name" value="PAS-like_dom_sf"/>
</dbReference>
<evidence type="ECO:0000256" key="1">
    <source>
        <dbReference type="ARBA" id="ARBA00000085"/>
    </source>
</evidence>
<evidence type="ECO:0000256" key="4">
    <source>
        <dbReference type="ARBA" id="ARBA00022679"/>
    </source>
</evidence>
<proteinExistence type="predicted"/>
<dbReference type="SUPFAM" id="SSF55785">
    <property type="entry name" value="PYP-like sensor domain (PAS domain)"/>
    <property type="match status" value="1"/>
</dbReference>
<dbReference type="PRINTS" id="PR00344">
    <property type="entry name" value="BCTRLSENSOR"/>
</dbReference>
<dbReference type="PROSITE" id="PS50112">
    <property type="entry name" value="PAS"/>
    <property type="match status" value="1"/>
</dbReference>
<dbReference type="Gene3D" id="1.10.287.130">
    <property type="match status" value="1"/>
</dbReference>
<dbReference type="RefSeq" id="WP_248941977.1">
    <property type="nucleotide sequence ID" value="NZ_JAKIKS010000094.1"/>
</dbReference>
<evidence type="ECO:0000259" key="9">
    <source>
        <dbReference type="PROSITE" id="PS50110"/>
    </source>
</evidence>
<dbReference type="SMART" id="SM00091">
    <property type="entry name" value="PAS"/>
    <property type="match status" value="1"/>
</dbReference>
<dbReference type="InterPro" id="IPR004358">
    <property type="entry name" value="Sig_transdc_His_kin-like_C"/>
</dbReference>
<feature type="transmembrane region" description="Helical" evidence="7">
    <location>
        <begin position="6"/>
        <end position="28"/>
    </location>
</feature>
<dbReference type="PANTHER" id="PTHR43047:SF78">
    <property type="entry name" value="SENSORY_REGULATORY PROTEIN RPFC"/>
    <property type="match status" value="1"/>
</dbReference>
<dbReference type="PROSITE" id="PS50113">
    <property type="entry name" value="PAC"/>
    <property type="match status" value="1"/>
</dbReference>
<feature type="domain" description="Histidine kinase" evidence="8">
    <location>
        <begin position="417"/>
        <end position="637"/>
    </location>
</feature>
<accession>A0ABT0LFX7</accession>
<evidence type="ECO:0000259" key="8">
    <source>
        <dbReference type="PROSITE" id="PS50109"/>
    </source>
</evidence>
<dbReference type="SUPFAM" id="SSF52172">
    <property type="entry name" value="CheY-like"/>
    <property type="match status" value="1"/>
</dbReference>
<dbReference type="SUPFAM" id="SSF55874">
    <property type="entry name" value="ATPase domain of HSP90 chaperone/DNA topoisomerase II/histidine kinase"/>
    <property type="match status" value="1"/>
</dbReference>
<keyword evidence="7" id="KW-0472">Membrane</keyword>
<dbReference type="SMART" id="SM00448">
    <property type="entry name" value="REC"/>
    <property type="match status" value="1"/>
</dbReference>
<dbReference type="CDD" id="cd16922">
    <property type="entry name" value="HATPase_EvgS-ArcB-TorS-like"/>
    <property type="match status" value="1"/>
</dbReference>
<dbReference type="SMART" id="SM00387">
    <property type="entry name" value="HATPase_c"/>
    <property type="match status" value="1"/>
</dbReference>
<feature type="domain" description="PAC" evidence="11">
    <location>
        <begin position="345"/>
        <end position="399"/>
    </location>
</feature>
<dbReference type="InterPro" id="IPR001789">
    <property type="entry name" value="Sig_transdc_resp-reg_receiver"/>
</dbReference>
<comment type="catalytic activity">
    <reaction evidence="1">
        <text>ATP + protein L-histidine = ADP + protein N-phospho-L-histidine.</text>
        <dbReference type="EC" id="2.7.13.3"/>
    </reaction>
</comment>
<keyword evidence="7" id="KW-0812">Transmembrane</keyword>
<evidence type="ECO:0000256" key="7">
    <source>
        <dbReference type="SAM" id="Phobius"/>
    </source>
</evidence>
<evidence type="ECO:0000259" key="10">
    <source>
        <dbReference type="PROSITE" id="PS50112"/>
    </source>
</evidence>
<keyword evidence="4" id="KW-0808">Transferase</keyword>
<dbReference type="InterPro" id="IPR003661">
    <property type="entry name" value="HisK_dim/P_dom"/>
</dbReference>
<dbReference type="Gene3D" id="3.40.50.2300">
    <property type="match status" value="1"/>
</dbReference>
<organism evidence="12 13">
    <name type="scientific">Shewanella surugensis</name>
    <dbReference type="NCBI Taxonomy" id="212020"/>
    <lineage>
        <taxon>Bacteria</taxon>
        <taxon>Pseudomonadati</taxon>
        <taxon>Pseudomonadota</taxon>
        <taxon>Gammaproteobacteria</taxon>
        <taxon>Alteromonadales</taxon>
        <taxon>Shewanellaceae</taxon>
        <taxon>Shewanella</taxon>
    </lineage>
</organism>
<dbReference type="SMART" id="SM00086">
    <property type="entry name" value="PAC"/>
    <property type="match status" value="1"/>
</dbReference>
<feature type="domain" description="Response regulatory" evidence="9">
    <location>
        <begin position="660"/>
        <end position="775"/>
    </location>
</feature>
<feature type="modified residue" description="4-aspartylphosphate" evidence="6">
    <location>
        <position position="709"/>
    </location>
</feature>
<dbReference type="InterPro" id="IPR000700">
    <property type="entry name" value="PAS-assoc_C"/>
</dbReference>
<name>A0ABT0LFX7_9GAMM</name>
<dbReference type="InterPro" id="IPR011006">
    <property type="entry name" value="CheY-like_superfamily"/>
</dbReference>
<evidence type="ECO:0000259" key="11">
    <source>
        <dbReference type="PROSITE" id="PS50113"/>
    </source>
</evidence>
<evidence type="ECO:0000256" key="6">
    <source>
        <dbReference type="PROSITE-ProRule" id="PRU00169"/>
    </source>
</evidence>
<feature type="transmembrane region" description="Helical" evidence="7">
    <location>
        <begin position="234"/>
        <end position="253"/>
    </location>
</feature>
<dbReference type="Pfam" id="PF00072">
    <property type="entry name" value="Response_reg"/>
    <property type="match status" value="1"/>
</dbReference>
<evidence type="ECO:0000313" key="13">
    <source>
        <dbReference type="Proteomes" id="UP001203423"/>
    </source>
</evidence>